<gene>
    <name evidence="3" type="ORF">SAMN05443428_1127</name>
</gene>
<dbReference type="NCBIfam" id="TIGR00732">
    <property type="entry name" value="dprA"/>
    <property type="match status" value="1"/>
</dbReference>
<organism evidence="3 4">
    <name type="scientific">Caloramator quimbayensis</name>
    <dbReference type="NCBI Taxonomy" id="1147123"/>
    <lineage>
        <taxon>Bacteria</taxon>
        <taxon>Bacillati</taxon>
        <taxon>Bacillota</taxon>
        <taxon>Clostridia</taxon>
        <taxon>Eubacteriales</taxon>
        <taxon>Clostridiaceae</taxon>
        <taxon>Caloramator</taxon>
    </lineage>
</organism>
<dbReference type="InterPro" id="IPR057666">
    <property type="entry name" value="DrpA_SLOG"/>
</dbReference>
<dbReference type="RefSeq" id="WP_179122242.1">
    <property type="nucleotide sequence ID" value="NZ_FUYH01000012.1"/>
</dbReference>
<dbReference type="InterPro" id="IPR003488">
    <property type="entry name" value="DprA"/>
</dbReference>
<dbReference type="Proteomes" id="UP000190105">
    <property type="component" value="Unassembled WGS sequence"/>
</dbReference>
<evidence type="ECO:0000313" key="3">
    <source>
        <dbReference type="EMBL" id="SKA92125.1"/>
    </source>
</evidence>
<dbReference type="EMBL" id="FUYH01000012">
    <property type="protein sequence ID" value="SKA92125.1"/>
    <property type="molecule type" value="Genomic_DNA"/>
</dbReference>
<evidence type="ECO:0000313" key="4">
    <source>
        <dbReference type="Proteomes" id="UP000190105"/>
    </source>
</evidence>
<comment type="similarity">
    <text evidence="1">Belongs to the DprA/Smf family.</text>
</comment>
<proteinExistence type="inferred from homology"/>
<dbReference type="GO" id="GO:0009294">
    <property type="term" value="P:DNA-mediated transformation"/>
    <property type="evidence" value="ECO:0007669"/>
    <property type="project" value="InterPro"/>
</dbReference>
<dbReference type="PANTHER" id="PTHR43022:SF1">
    <property type="entry name" value="PROTEIN SMF"/>
    <property type="match status" value="1"/>
</dbReference>
<evidence type="ECO:0000256" key="1">
    <source>
        <dbReference type="ARBA" id="ARBA00006525"/>
    </source>
</evidence>
<protein>
    <submittedName>
        <fullName evidence="3">DNA processing protein</fullName>
    </submittedName>
</protein>
<dbReference type="Gene3D" id="3.40.50.450">
    <property type="match status" value="1"/>
</dbReference>
<dbReference type="Pfam" id="PF02481">
    <property type="entry name" value="DNA_processg_A"/>
    <property type="match status" value="1"/>
</dbReference>
<reference evidence="4" key="1">
    <citation type="submission" date="2017-02" db="EMBL/GenBank/DDBJ databases">
        <authorList>
            <person name="Varghese N."/>
            <person name="Submissions S."/>
        </authorList>
    </citation>
    <scope>NUCLEOTIDE SEQUENCE [LARGE SCALE GENOMIC DNA]</scope>
    <source>
        <strain evidence="4">USBA 833</strain>
    </source>
</reference>
<dbReference type="STRING" id="1147123.SAMN05443428_1127"/>
<accession>A0A1T4XSR8</accession>
<dbReference type="SUPFAM" id="SSF102405">
    <property type="entry name" value="MCP/YpsA-like"/>
    <property type="match status" value="1"/>
</dbReference>
<dbReference type="PANTHER" id="PTHR43022">
    <property type="entry name" value="PROTEIN SMF"/>
    <property type="match status" value="1"/>
</dbReference>
<sequence length="354" mass="39684">MDDKIFSLWFHNLKIKNEIKINALKSGITPELFYKMDTKDYLKYNLNIIESEMIKQSKDLSIYKEIISYLKLEKINIVLFCDDEYPEILKNINSPPVGFFIKGKMPNLNNSLAIVGARKASDYGKTAAYKLSYDTALRGIVIISGMARGIDTSAHRGALDSNGKTIAVMGSGFKNIYPSENKKLMYEISENGCVITEYFPDIKPYSSNFPERNRLISGLSKYTMVVEAGERSGSLITAEFALEQGKDVFAVPGNIFSPNSIGTNRLIKDGAKIILSSQDILEEFKLENINHNNIIFDEMESKIIDSLKGNGSTIENLSEMLNIDAADLLSMLSKLECKGIIKRAYGNYYIKCIT</sequence>
<evidence type="ECO:0000259" key="2">
    <source>
        <dbReference type="Pfam" id="PF02481"/>
    </source>
</evidence>
<keyword evidence="4" id="KW-1185">Reference proteome</keyword>
<feature type="domain" description="Smf/DprA SLOG" evidence="2">
    <location>
        <begin position="77"/>
        <end position="284"/>
    </location>
</feature>
<dbReference type="AlphaFoldDB" id="A0A1T4XSR8"/>
<name>A0A1T4XSR8_9CLOT</name>